<dbReference type="SUPFAM" id="SSF53098">
    <property type="entry name" value="Ribonuclease H-like"/>
    <property type="match status" value="1"/>
</dbReference>
<dbReference type="Proteomes" id="UP000336646">
    <property type="component" value="Unassembled WGS sequence"/>
</dbReference>
<evidence type="ECO:0000256" key="2">
    <source>
        <dbReference type="SAM" id="Coils"/>
    </source>
</evidence>
<dbReference type="GO" id="GO:0015074">
    <property type="term" value="P:DNA integration"/>
    <property type="evidence" value="ECO:0007669"/>
    <property type="project" value="InterPro"/>
</dbReference>
<evidence type="ECO:0000313" key="4">
    <source>
        <dbReference type="EMBL" id="TVS25300.1"/>
    </source>
</evidence>
<dbReference type="Pfam" id="PF13276">
    <property type="entry name" value="HTH_21"/>
    <property type="match status" value="1"/>
</dbReference>
<dbReference type="InterPro" id="IPR001584">
    <property type="entry name" value="Integrase_cat-core"/>
</dbReference>
<dbReference type="GO" id="GO:0003677">
    <property type="term" value="F:DNA binding"/>
    <property type="evidence" value="ECO:0007669"/>
    <property type="project" value="InterPro"/>
</dbReference>
<dbReference type="SUPFAM" id="SSF46689">
    <property type="entry name" value="Homeodomain-like"/>
    <property type="match status" value="1"/>
</dbReference>
<dbReference type="InterPro" id="IPR012337">
    <property type="entry name" value="RNaseH-like_sf"/>
</dbReference>
<dbReference type="GO" id="GO:0004803">
    <property type="term" value="F:transposase activity"/>
    <property type="evidence" value="ECO:0007669"/>
    <property type="project" value="InterPro"/>
</dbReference>
<dbReference type="InterPro" id="IPR002514">
    <property type="entry name" value="Transposase_8"/>
</dbReference>
<dbReference type="InterPro" id="IPR036397">
    <property type="entry name" value="RNaseH_sf"/>
</dbReference>
<dbReference type="NCBIfam" id="NF033516">
    <property type="entry name" value="transpos_IS3"/>
    <property type="match status" value="1"/>
</dbReference>
<evidence type="ECO:0000259" key="3">
    <source>
        <dbReference type="PROSITE" id="PS50994"/>
    </source>
</evidence>
<keyword evidence="2" id="KW-0175">Coiled coil</keyword>
<dbReference type="Gene3D" id="1.10.10.60">
    <property type="entry name" value="Homeodomain-like"/>
    <property type="match status" value="1"/>
</dbReference>
<protein>
    <submittedName>
        <fullName evidence="4">IS3 family transposase</fullName>
    </submittedName>
</protein>
<dbReference type="Pfam" id="PF01527">
    <property type="entry name" value="HTH_Tnp_1"/>
    <property type="match status" value="1"/>
</dbReference>
<dbReference type="InterPro" id="IPR009057">
    <property type="entry name" value="Homeodomain-like_sf"/>
</dbReference>
<dbReference type="InterPro" id="IPR048020">
    <property type="entry name" value="Transpos_IS3"/>
</dbReference>
<feature type="coiled-coil region" evidence="2">
    <location>
        <begin position="67"/>
        <end position="94"/>
    </location>
</feature>
<evidence type="ECO:0000313" key="5">
    <source>
        <dbReference type="Proteomes" id="UP000336646"/>
    </source>
</evidence>
<dbReference type="EMBL" id="RXIR01000051">
    <property type="protein sequence ID" value="TVS25300.1"/>
    <property type="molecule type" value="Genomic_DNA"/>
</dbReference>
<dbReference type="PANTHER" id="PTHR46889:SF7">
    <property type="entry name" value="TRANSPOSASE FOR INSERTION SEQUENCE ELEMENT IS904"/>
    <property type="match status" value="1"/>
</dbReference>
<feature type="domain" description="Integrase catalytic" evidence="3">
    <location>
        <begin position="231"/>
        <end position="394"/>
    </location>
</feature>
<comment type="caution">
    <text evidence="4">The sequence shown here is derived from an EMBL/GenBank/DDBJ whole genome shotgun (WGS) entry which is preliminary data.</text>
</comment>
<dbReference type="PANTHER" id="PTHR46889">
    <property type="entry name" value="TRANSPOSASE INSF FOR INSERTION SEQUENCE IS3B-RELATED"/>
    <property type="match status" value="1"/>
</dbReference>
<dbReference type="OrthoDB" id="4281720at2"/>
<dbReference type="InterPro" id="IPR050900">
    <property type="entry name" value="Transposase_IS3/IS150/IS904"/>
</dbReference>
<dbReference type="InterPro" id="IPR025948">
    <property type="entry name" value="HTH-like_dom"/>
</dbReference>
<accession>A0A6C1TW58</accession>
<proteinExistence type="predicted"/>
<reference evidence="4 5" key="1">
    <citation type="submission" date="2018-12" db="EMBL/GenBank/DDBJ databases">
        <title>Corynebacterium sanguinis sp. nov., a clinically-associated and environmental corynebacterium.</title>
        <authorList>
            <person name="Gonzales-Siles L."/>
            <person name="Jaen-Luchoro D."/>
            <person name="Cardew S."/>
            <person name="Inganas E."/>
            <person name="Ohlen M."/>
            <person name="Jensie-Markopolous S."/>
            <person name="Pinyeiro-Iglesias B."/>
            <person name="Molin K."/>
            <person name="Skovbjerg S."/>
            <person name="Svensson-Stadler L."/>
            <person name="Funke G."/>
            <person name="Moore E.R.B."/>
        </authorList>
    </citation>
    <scope>NUCLEOTIDE SEQUENCE [LARGE SCALE GENOMIC DNA]</scope>
    <source>
        <strain evidence="4 5">58734</strain>
    </source>
</reference>
<comment type="function">
    <text evidence="1">Involved in the transposition of the insertion sequence.</text>
</comment>
<organism evidence="4 5">
    <name type="scientific">Corynebacterium sanguinis</name>
    <dbReference type="NCBI Taxonomy" id="2594913"/>
    <lineage>
        <taxon>Bacteria</taxon>
        <taxon>Bacillati</taxon>
        <taxon>Actinomycetota</taxon>
        <taxon>Actinomycetes</taxon>
        <taxon>Mycobacteriales</taxon>
        <taxon>Corynebacteriaceae</taxon>
        <taxon>Corynebacterium</taxon>
    </lineage>
</organism>
<dbReference type="Pfam" id="PF00665">
    <property type="entry name" value="rve"/>
    <property type="match status" value="1"/>
</dbReference>
<dbReference type="GO" id="GO:0006313">
    <property type="term" value="P:DNA transposition"/>
    <property type="evidence" value="ECO:0007669"/>
    <property type="project" value="InterPro"/>
</dbReference>
<evidence type="ECO:0000256" key="1">
    <source>
        <dbReference type="ARBA" id="ARBA00002286"/>
    </source>
</evidence>
<sequence>MPIKTYTEEFRRDAVALYENSPGVSINALATELGVNRNTLQIWVRKYGTGARTSSSDSSSSSDTPTVVTEAERIRQLEREVRRLREERDILRKAAKYFGGRDELVIRFRFVDDAKSSHSVKRLCEVLKLNRSSYYKWKKTSTTRKKRLLSDAVLGARVKTVFTKERGCYGAKRITAELNDNSTTAPVNHKKIARIMRSLKLFGYSKKRKVTTTVSEGKKPVFPDLVGRKFTAPAPNRVYVGDITYLPIADGSNMYLATVIDCYSRRLAGFAIADHMRTSLVQDAVVMAKGQRGSLENAVFHSDHGSVYTSHAFQETCTQLGIRQSMGGIGSSADNALAESFNAALKREVLQDAKVFSSQLVCRRDVFRWCTRYNTTRRHSWCRYLAPAVFEERCPVMLKSAS</sequence>
<name>A0A6C1TW58_9CORY</name>
<gene>
    <name evidence="4" type="ORF">EKI59_11540</name>
</gene>
<dbReference type="AlphaFoldDB" id="A0A6C1TW58"/>
<dbReference type="Gene3D" id="3.30.420.10">
    <property type="entry name" value="Ribonuclease H-like superfamily/Ribonuclease H"/>
    <property type="match status" value="1"/>
</dbReference>
<dbReference type="PROSITE" id="PS50994">
    <property type="entry name" value="INTEGRASE"/>
    <property type="match status" value="1"/>
</dbReference>